<dbReference type="Proteomes" id="UP001221413">
    <property type="component" value="Unassembled WGS sequence"/>
</dbReference>
<keyword evidence="5 8" id="KW-1133">Transmembrane helix</keyword>
<feature type="transmembrane region" description="Helical" evidence="8">
    <location>
        <begin position="313"/>
        <end position="334"/>
    </location>
</feature>
<feature type="transmembrane region" description="Helical" evidence="8">
    <location>
        <begin position="52"/>
        <end position="72"/>
    </location>
</feature>
<feature type="transmembrane region" description="Helical" evidence="8">
    <location>
        <begin position="184"/>
        <end position="204"/>
    </location>
</feature>
<accession>A0AAD6IZR5</accession>
<evidence type="ECO:0000256" key="5">
    <source>
        <dbReference type="ARBA" id="ARBA00022989"/>
    </source>
</evidence>
<feature type="transmembrane region" description="Helical" evidence="8">
    <location>
        <begin position="116"/>
        <end position="137"/>
    </location>
</feature>
<name>A0AAD6IZR5_DREDA</name>
<evidence type="ECO:0000256" key="1">
    <source>
        <dbReference type="ARBA" id="ARBA00004141"/>
    </source>
</evidence>
<evidence type="ECO:0000256" key="8">
    <source>
        <dbReference type="SAM" id="Phobius"/>
    </source>
</evidence>
<evidence type="ECO:0000256" key="2">
    <source>
        <dbReference type="ARBA" id="ARBA00010992"/>
    </source>
</evidence>
<feature type="transmembrane region" description="Helical" evidence="8">
    <location>
        <begin position="12"/>
        <end position="32"/>
    </location>
</feature>
<dbReference type="InterPro" id="IPR005829">
    <property type="entry name" value="Sugar_transporter_CS"/>
</dbReference>
<evidence type="ECO:0000259" key="9">
    <source>
        <dbReference type="PROSITE" id="PS50850"/>
    </source>
</evidence>
<keyword evidence="3 7" id="KW-0813">Transport</keyword>
<feature type="transmembrane region" description="Helical" evidence="8">
    <location>
        <begin position="346"/>
        <end position="366"/>
    </location>
</feature>
<proteinExistence type="inferred from homology"/>
<comment type="similarity">
    <text evidence="2 7">Belongs to the major facilitator superfamily. Sugar transporter (TC 2.A.1.1) family.</text>
</comment>
<dbReference type="InterPro" id="IPR036259">
    <property type="entry name" value="MFS_trans_sf"/>
</dbReference>
<organism evidence="10 11">
    <name type="scientific">Drechslerella dactyloides</name>
    <name type="common">Nematode-trapping fungus</name>
    <name type="synonym">Arthrobotrys dactyloides</name>
    <dbReference type="NCBI Taxonomy" id="74499"/>
    <lineage>
        <taxon>Eukaryota</taxon>
        <taxon>Fungi</taxon>
        <taxon>Dikarya</taxon>
        <taxon>Ascomycota</taxon>
        <taxon>Pezizomycotina</taxon>
        <taxon>Orbiliomycetes</taxon>
        <taxon>Orbiliales</taxon>
        <taxon>Orbiliaceae</taxon>
        <taxon>Drechslerella</taxon>
    </lineage>
</organism>
<sequence length="514" mass="56252">MGFQLKMPPPYIWYALFMSQAGLLFGFDTGSIGPITVMEQFQKDFGQLSPTLHGVIISMILLTAAIASVFAGHLADKISRTHTTCLGAGIFAVGSLLQAIAGFGNSSQSGKLAVLLIGRSIAGLGEGFFLTSTQVYIIEIAPGHVRGRVTSILFMGITCGLCLGYFLCYGTSRIESTMAWRIPFIWQAVVAANLSFGSLFMPHSHRWLLHVNRRDEAMAILEKMGMGTAAEREKQELLAIRENITTQETPRGRGFRANIAYAFRSLKLLAKKQNRWRASLAIFMMTCQQTTGIDGVLYYAPVLFSQAGLSSQSASFLASGVTAILMVICTAISLAYSDRWGRRPTLLYTGFGIVLSMFLIGGLYASPSAGATGAKWTIVAAIYLFVITFTIGWSMILRIYAVEIQPMETRATVNSLSHSANWVANYVIALTTPVFLARSACGPYFFFGGCTAFALLVYIFYMPETQGIGSLENMDKVFEITPLKRLGTNLKERMNRRAGNNTVSMLPSEFEMQA</sequence>
<dbReference type="GO" id="GO:0005351">
    <property type="term" value="F:carbohydrate:proton symporter activity"/>
    <property type="evidence" value="ECO:0007669"/>
    <property type="project" value="TreeGrafter"/>
</dbReference>
<protein>
    <submittedName>
        <fullName evidence="10">Quinate permease</fullName>
    </submittedName>
</protein>
<dbReference type="PROSITE" id="PS00216">
    <property type="entry name" value="SUGAR_TRANSPORT_1"/>
    <property type="match status" value="1"/>
</dbReference>
<feature type="transmembrane region" description="Helical" evidence="8">
    <location>
        <begin position="378"/>
        <end position="401"/>
    </location>
</feature>
<feature type="transmembrane region" description="Helical" evidence="8">
    <location>
        <begin position="84"/>
        <end position="104"/>
    </location>
</feature>
<dbReference type="AlphaFoldDB" id="A0AAD6IZR5"/>
<gene>
    <name evidence="10" type="ORF">Dda_2523</name>
</gene>
<evidence type="ECO:0000256" key="3">
    <source>
        <dbReference type="ARBA" id="ARBA00022448"/>
    </source>
</evidence>
<dbReference type="InterPro" id="IPR005828">
    <property type="entry name" value="MFS_sugar_transport-like"/>
</dbReference>
<evidence type="ECO:0000256" key="4">
    <source>
        <dbReference type="ARBA" id="ARBA00022692"/>
    </source>
</evidence>
<feature type="transmembrane region" description="Helical" evidence="8">
    <location>
        <begin position="280"/>
        <end position="301"/>
    </location>
</feature>
<reference evidence="10" key="1">
    <citation type="submission" date="2023-01" db="EMBL/GenBank/DDBJ databases">
        <title>The chitinases involved in constricting ring structure development in the nematode-trapping fungus Drechslerella dactyloides.</title>
        <authorList>
            <person name="Wang R."/>
            <person name="Zhang L."/>
            <person name="Tang P."/>
            <person name="Li S."/>
            <person name="Liang L."/>
        </authorList>
    </citation>
    <scope>NUCLEOTIDE SEQUENCE</scope>
    <source>
        <strain evidence="10">YMF1.00031</strain>
    </source>
</reference>
<dbReference type="InterPro" id="IPR003663">
    <property type="entry name" value="Sugar/inositol_transpt"/>
</dbReference>
<dbReference type="InterPro" id="IPR050360">
    <property type="entry name" value="MFS_Sugar_Transporters"/>
</dbReference>
<keyword evidence="6 8" id="KW-0472">Membrane</keyword>
<dbReference type="PRINTS" id="PR00171">
    <property type="entry name" value="SUGRTRNSPORT"/>
</dbReference>
<comment type="subcellular location">
    <subcellularLocation>
        <location evidence="1">Membrane</location>
        <topology evidence="1">Multi-pass membrane protein</topology>
    </subcellularLocation>
</comment>
<dbReference type="NCBIfam" id="TIGR00879">
    <property type="entry name" value="SP"/>
    <property type="match status" value="1"/>
</dbReference>
<feature type="domain" description="Major facilitator superfamily (MFS) profile" evidence="9">
    <location>
        <begin position="14"/>
        <end position="466"/>
    </location>
</feature>
<dbReference type="FunFam" id="1.20.1250.20:FF:000134">
    <property type="entry name" value="MFS sugar transporter protein"/>
    <property type="match status" value="1"/>
</dbReference>
<dbReference type="InterPro" id="IPR020846">
    <property type="entry name" value="MFS_dom"/>
</dbReference>
<dbReference type="EMBL" id="JAQGDS010000003">
    <property type="protein sequence ID" value="KAJ6261725.1"/>
    <property type="molecule type" value="Genomic_DNA"/>
</dbReference>
<dbReference type="PROSITE" id="PS00217">
    <property type="entry name" value="SUGAR_TRANSPORT_2"/>
    <property type="match status" value="1"/>
</dbReference>
<feature type="transmembrane region" description="Helical" evidence="8">
    <location>
        <begin position="422"/>
        <end position="438"/>
    </location>
</feature>
<keyword evidence="4 8" id="KW-0812">Transmembrane</keyword>
<dbReference type="PANTHER" id="PTHR48022:SF2">
    <property type="entry name" value="PLASTIDIC GLUCOSE TRANSPORTER 4"/>
    <property type="match status" value="1"/>
</dbReference>
<dbReference type="GO" id="GO:0016020">
    <property type="term" value="C:membrane"/>
    <property type="evidence" value="ECO:0007669"/>
    <property type="project" value="UniProtKB-SubCell"/>
</dbReference>
<comment type="caution">
    <text evidence="10">The sequence shown here is derived from an EMBL/GenBank/DDBJ whole genome shotgun (WGS) entry which is preliminary data.</text>
</comment>
<evidence type="ECO:0000256" key="6">
    <source>
        <dbReference type="ARBA" id="ARBA00023136"/>
    </source>
</evidence>
<keyword evidence="11" id="KW-1185">Reference proteome</keyword>
<feature type="transmembrane region" description="Helical" evidence="8">
    <location>
        <begin position="444"/>
        <end position="461"/>
    </location>
</feature>
<evidence type="ECO:0000313" key="11">
    <source>
        <dbReference type="Proteomes" id="UP001221413"/>
    </source>
</evidence>
<dbReference type="PANTHER" id="PTHR48022">
    <property type="entry name" value="PLASTIDIC GLUCOSE TRANSPORTER 4"/>
    <property type="match status" value="1"/>
</dbReference>
<dbReference type="PROSITE" id="PS50850">
    <property type="entry name" value="MFS"/>
    <property type="match status" value="1"/>
</dbReference>
<evidence type="ECO:0000313" key="10">
    <source>
        <dbReference type="EMBL" id="KAJ6261725.1"/>
    </source>
</evidence>
<dbReference type="SUPFAM" id="SSF103473">
    <property type="entry name" value="MFS general substrate transporter"/>
    <property type="match status" value="1"/>
</dbReference>
<feature type="transmembrane region" description="Helical" evidence="8">
    <location>
        <begin position="149"/>
        <end position="172"/>
    </location>
</feature>
<dbReference type="Gene3D" id="1.20.1250.20">
    <property type="entry name" value="MFS general substrate transporter like domains"/>
    <property type="match status" value="1"/>
</dbReference>
<dbReference type="Pfam" id="PF00083">
    <property type="entry name" value="Sugar_tr"/>
    <property type="match status" value="1"/>
</dbReference>
<evidence type="ECO:0000256" key="7">
    <source>
        <dbReference type="RuleBase" id="RU003346"/>
    </source>
</evidence>